<feature type="transmembrane region" description="Helical" evidence="1">
    <location>
        <begin position="6"/>
        <end position="29"/>
    </location>
</feature>
<feature type="transmembrane region" description="Helical" evidence="1">
    <location>
        <begin position="116"/>
        <end position="137"/>
    </location>
</feature>
<dbReference type="Pfam" id="PF13937">
    <property type="entry name" value="DUF4212"/>
    <property type="match status" value="1"/>
</dbReference>
<comment type="caution">
    <text evidence="3">The sequence shown here is derived from an EMBL/GenBank/DDBJ whole genome shotgun (WGS) entry which is preliminary data.</text>
</comment>
<name>A0A554XL54_9BURK</name>
<dbReference type="EMBL" id="VJOO01000018">
    <property type="protein sequence ID" value="TSE36563.1"/>
    <property type="molecule type" value="Genomic_DNA"/>
</dbReference>
<sequence length="154" mass="17777">MLFWLNAAQLVLYIGLLALLGQGVLYIIAGARRESNFVYQLFQVLNKPWVGAGRRARPQPLDRKETTSMQLTESQQRYWQKNLRITGILLAIWFVVTFVVGFFARDLSFTFFGWPFSFWVGAQGALVVYVLIIGFYARYMNQLDIEHGVAEQED</sequence>
<dbReference type="Proteomes" id="UP000316388">
    <property type="component" value="Unassembled WGS sequence"/>
</dbReference>
<accession>A0A554XL54</accession>
<evidence type="ECO:0000256" key="1">
    <source>
        <dbReference type="SAM" id="Phobius"/>
    </source>
</evidence>
<organism evidence="3 4">
    <name type="scientific">Tepidimonas fonticaldi</name>
    <dbReference type="NCBI Taxonomy" id="1101373"/>
    <lineage>
        <taxon>Bacteria</taxon>
        <taxon>Pseudomonadati</taxon>
        <taxon>Pseudomonadota</taxon>
        <taxon>Betaproteobacteria</taxon>
        <taxon>Burkholderiales</taxon>
        <taxon>Tepidimonas</taxon>
    </lineage>
</organism>
<dbReference type="NCBIfam" id="TIGR03647">
    <property type="entry name" value="Na_symport_sm"/>
    <property type="match status" value="1"/>
</dbReference>
<evidence type="ECO:0000259" key="2">
    <source>
        <dbReference type="Pfam" id="PF13937"/>
    </source>
</evidence>
<feature type="transmembrane region" description="Helical" evidence="1">
    <location>
        <begin position="85"/>
        <end position="104"/>
    </location>
</feature>
<keyword evidence="1" id="KW-0472">Membrane</keyword>
<dbReference type="InterPro" id="IPR019886">
    <property type="entry name" value="Na_symporter_ssu"/>
</dbReference>
<reference evidence="3 4" key="1">
    <citation type="submission" date="2019-07" db="EMBL/GenBank/DDBJ databases">
        <title>Tepidimonas fonticaldi AT-A2 draft genome.</title>
        <authorList>
            <person name="Da Costa M.S."/>
            <person name="Froufe H.J.C."/>
            <person name="Egas C."/>
            <person name="Albuquerque L."/>
        </authorList>
    </citation>
    <scope>NUCLEOTIDE SEQUENCE [LARGE SCALE GENOMIC DNA]</scope>
    <source>
        <strain evidence="3 4">AT-A2</strain>
    </source>
</reference>
<feature type="domain" description="Sodium symporter small subunit" evidence="2">
    <location>
        <begin position="75"/>
        <end position="149"/>
    </location>
</feature>
<keyword evidence="1" id="KW-0812">Transmembrane</keyword>
<evidence type="ECO:0000313" key="3">
    <source>
        <dbReference type="EMBL" id="TSE36563.1"/>
    </source>
</evidence>
<dbReference type="AlphaFoldDB" id="A0A554XL54"/>
<gene>
    <name evidence="3" type="ORF">Tfont_01893</name>
</gene>
<proteinExistence type="predicted"/>
<keyword evidence="1" id="KW-1133">Transmembrane helix</keyword>
<protein>
    <submittedName>
        <fullName evidence="3">Putative solute:sodium symporter small subunit</fullName>
    </submittedName>
</protein>
<evidence type="ECO:0000313" key="4">
    <source>
        <dbReference type="Proteomes" id="UP000316388"/>
    </source>
</evidence>